<name>A0A165JQ49_EXIGL</name>
<proteinExistence type="predicted"/>
<dbReference type="OrthoDB" id="3235313at2759"/>
<evidence type="ECO:0000313" key="2">
    <source>
        <dbReference type="Proteomes" id="UP000077266"/>
    </source>
</evidence>
<dbReference type="AlphaFoldDB" id="A0A165JQ49"/>
<accession>A0A165JQ49</accession>
<dbReference type="InParanoid" id="A0A165JQ49"/>
<dbReference type="STRING" id="1314781.A0A165JQ49"/>
<gene>
    <name evidence="1" type="ORF">EXIGLDRAFT_587487</name>
</gene>
<sequence length="68" mass="7916">RPGTLVLVKYKRIEMEHNRKPKPKWLGTFVVLKRHSGGSYILAELDRSVIVDRVAAFRIRLYVPRADV</sequence>
<dbReference type="Proteomes" id="UP000077266">
    <property type="component" value="Unassembled WGS sequence"/>
</dbReference>
<feature type="non-terminal residue" evidence="1">
    <location>
        <position position="68"/>
    </location>
</feature>
<feature type="non-terminal residue" evidence="1">
    <location>
        <position position="1"/>
    </location>
</feature>
<protein>
    <submittedName>
        <fullName evidence="1">Uncharacterized protein</fullName>
    </submittedName>
</protein>
<keyword evidence="2" id="KW-1185">Reference proteome</keyword>
<reference evidence="1 2" key="1">
    <citation type="journal article" date="2016" name="Mol. Biol. Evol.">
        <title>Comparative Genomics of Early-Diverging Mushroom-Forming Fungi Provides Insights into the Origins of Lignocellulose Decay Capabilities.</title>
        <authorList>
            <person name="Nagy L.G."/>
            <person name="Riley R."/>
            <person name="Tritt A."/>
            <person name="Adam C."/>
            <person name="Daum C."/>
            <person name="Floudas D."/>
            <person name="Sun H."/>
            <person name="Yadav J.S."/>
            <person name="Pangilinan J."/>
            <person name="Larsson K.H."/>
            <person name="Matsuura K."/>
            <person name="Barry K."/>
            <person name="Labutti K."/>
            <person name="Kuo R."/>
            <person name="Ohm R.A."/>
            <person name="Bhattacharya S.S."/>
            <person name="Shirouzu T."/>
            <person name="Yoshinaga Y."/>
            <person name="Martin F.M."/>
            <person name="Grigoriev I.V."/>
            <person name="Hibbett D.S."/>
        </authorList>
    </citation>
    <scope>NUCLEOTIDE SEQUENCE [LARGE SCALE GENOMIC DNA]</scope>
    <source>
        <strain evidence="1 2">HHB12029</strain>
    </source>
</reference>
<dbReference type="EMBL" id="KV425961">
    <property type="protein sequence ID" value="KZV95173.1"/>
    <property type="molecule type" value="Genomic_DNA"/>
</dbReference>
<organism evidence="1 2">
    <name type="scientific">Exidia glandulosa HHB12029</name>
    <dbReference type="NCBI Taxonomy" id="1314781"/>
    <lineage>
        <taxon>Eukaryota</taxon>
        <taxon>Fungi</taxon>
        <taxon>Dikarya</taxon>
        <taxon>Basidiomycota</taxon>
        <taxon>Agaricomycotina</taxon>
        <taxon>Agaricomycetes</taxon>
        <taxon>Auriculariales</taxon>
        <taxon>Exidiaceae</taxon>
        <taxon>Exidia</taxon>
    </lineage>
</organism>
<evidence type="ECO:0000313" key="1">
    <source>
        <dbReference type="EMBL" id="KZV95173.1"/>
    </source>
</evidence>